<proteinExistence type="predicted"/>
<dbReference type="AlphaFoldDB" id="A0A9Q0HN50"/>
<reference evidence="1" key="1">
    <citation type="journal article" date="2022" name="Cell">
        <title>Repeat-based holocentromeres influence genome architecture and karyotype evolution.</title>
        <authorList>
            <person name="Hofstatter P.G."/>
            <person name="Thangavel G."/>
            <person name="Lux T."/>
            <person name="Neumann P."/>
            <person name="Vondrak T."/>
            <person name="Novak P."/>
            <person name="Zhang M."/>
            <person name="Costa L."/>
            <person name="Castellani M."/>
            <person name="Scott A."/>
            <person name="Toegelov H."/>
            <person name="Fuchs J."/>
            <person name="Mata-Sucre Y."/>
            <person name="Dias Y."/>
            <person name="Vanzela A.L.L."/>
            <person name="Huettel B."/>
            <person name="Almeida C.C.S."/>
            <person name="Simkova H."/>
            <person name="Souza G."/>
            <person name="Pedrosa-Harand A."/>
            <person name="Macas J."/>
            <person name="Mayer K.F.X."/>
            <person name="Houben A."/>
            <person name="Marques A."/>
        </authorList>
    </citation>
    <scope>NUCLEOTIDE SEQUENCE</scope>
    <source>
        <strain evidence="1">RhyBre1mFocal</strain>
    </source>
</reference>
<dbReference type="Proteomes" id="UP001151287">
    <property type="component" value="Unassembled WGS sequence"/>
</dbReference>
<name>A0A9Q0HN50_9POAL</name>
<protein>
    <submittedName>
        <fullName evidence="1">Uncharacterized protein</fullName>
    </submittedName>
</protein>
<accession>A0A9Q0HN50</accession>
<evidence type="ECO:0000313" key="1">
    <source>
        <dbReference type="EMBL" id="KAJ1691635.1"/>
    </source>
</evidence>
<sequence>MVNEVAQEKVDSINEPNLNEAADTEVSTGKCCCVCIGLAICIGLLIYTTTSFIEEIKSHRLHFSLDIVSIEGLSPSSSCHTCTTISPTFTLDFNMDNSHNHLHSRCFLGGETTVFYQLVEIAAGPIGEFCVGKSGKKDLTVHAWSLELELPVFLREQLYEETKNHTAVFDVELSLYEESKYYPLIVDFRVGYLA</sequence>
<dbReference type="OrthoDB" id="686111at2759"/>
<evidence type="ECO:0000313" key="2">
    <source>
        <dbReference type="Proteomes" id="UP001151287"/>
    </source>
</evidence>
<dbReference type="EMBL" id="JAMQYH010000004">
    <property type="protein sequence ID" value="KAJ1691635.1"/>
    <property type="molecule type" value="Genomic_DNA"/>
</dbReference>
<dbReference type="PANTHER" id="PTHR33994">
    <property type="entry name" value="OS04G0515000 PROTEIN"/>
    <property type="match status" value="1"/>
</dbReference>
<gene>
    <name evidence="1" type="ORF">LUZ63_015790</name>
</gene>
<comment type="caution">
    <text evidence="1">The sequence shown here is derived from an EMBL/GenBank/DDBJ whole genome shotgun (WGS) entry which is preliminary data.</text>
</comment>
<organism evidence="1 2">
    <name type="scientific">Rhynchospora breviuscula</name>
    <dbReference type="NCBI Taxonomy" id="2022672"/>
    <lineage>
        <taxon>Eukaryota</taxon>
        <taxon>Viridiplantae</taxon>
        <taxon>Streptophyta</taxon>
        <taxon>Embryophyta</taxon>
        <taxon>Tracheophyta</taxon>
        <taxon>Spermatophyta</taxon>
        <taxon>Magnoliopsida</taxon>
        <taxon>Liliopsida</taxon>
        <taxon>Poales</taxon>
        <taxon>Cyperaceae</taxon>
        <taxon>Cyperoideae</taxon>
        <taxon>Rhynchosporeae</taxon>
        <taxon>Rhynchospora</taxon>
    </lineage>
</organism>
<keyword evidence="2" id="KW-1185">Reference proteome</keyword>